<evidence type="ECO:0000256" key="5">
    <source>
        <dbReference type="ARBA" id="ARBA00022989"/>
    </source>
</evidence>
<dbReference type="GO" id="GO:0000139">
    <property type="term" value="C:Golgi membrane"/>
    <property type="evidence" value="ECO:0007669"/>
    <property type="project" value="UniProtKB-SubCell"/>
</dbReference>
<protein>
    <recommendedName>
        <fullName evidence="8">Protein transport protein SFT2</fullName>
    </recommendedName>
</protein>
<comment type="function">
    <text evidence="8">Nonessential protein required for the fusion of transport vesicles derived from the endocytic pathway with the Golgi complex.</text>
</comment>
<accession>L0PEB3</accession>
<feature type="transmembrane region" description="Helical" evidence="8">
    <location>
        <begin position="64"/>
        <end position="89"/>
    </location>
</feature>
<keyword evidence="5 8" id="KW-1133">Transmembrane helix</keyword>
<dbReference type="PANTHER" id="PTHR23137:SF36">
    <property type="entry name" value="VESICLE TRANSPORT PROTEIN SFT2C"/>
    <property type="match status" value="1"/>
</dbReference>
<dbReference type="InterPro" id="IPR007305">
    <property type="entry name" value="Vesicle_transpt_Got1/SFT2"/>
</dbReference>
<dbReference type="GO" id="GO:0015031">
    <property type="term" value="P:protein transport"/>
    <property type="evidence" value="ECO:0007669"/>
    <property type="project" value="UniProtKB-KW"/>
</dbReference>
<reference evidence="9 10" key="1">
    <citation type="journal article" date="2012" name="MBio">
        <title>De novo assembly of the Pneumocystis jirovecii genome from a single bronchoalveolar lavage fluid specimen from a patient.</title>
        <authorList>
            <person name="Cisse O.H."/>
            <person name="Pagni M."/>
            <person name="Hauser P.M."/>
        </authorList>
    </citation>
    <scope>NUCLEOTIDE SEQUENCE [LARGE SCALE GENOMIC DNA]</scope>
    <source>
        <strain evidence="9 10">SE8</strain>
    </source>
</reference>
<feature type="transmembrane region" description="Helical" evidence="8">
    <location>
        <begin position="95"/>
        <end position="116"/>
    </location>
</feature>
<keyword evidence="6 8" id="KW-0472">Membrane</keyword>
<dbReference type="GO" id="GO:0016192">
    <property type="term" value="P:vesicle-mediated transport"/>
    <property type="evidence" value="ECO:0007669"/>
    <property type="project" value="InterPro"/>
</dbReference>
<organism evidence="10">
    <name type="scientific">Pneumocystis jirovecii</name>
    <name type="common">Human pneumocystis pneumonia agent</name>
    <dbReference type="NCBI Taxonomy" id="42068"/>
    <lineage>
        <taxon>Eukaryota</taxon>
        <taxon>Fungi</taxon>
        <taxon>Dikarya</taxon>
        <taxon>Ascomycota</taxon>
        <taxon>Taphrinomycotina</taxon>
        <taxon>Pneumocystomycetes</taxon>
        <taxon>Pneumocystaceae</taxon>
        <taxon>Pneumocystis</taxon>
    </lineage>
</organism>
<dbReference type="EMBL" id="CAKM01000249">
    <property type="protein sequence ID" value="CCJ30399.1"/>
    <property type="molecule type" value="Genomic_DNA"/>
</dbReference>
<keyword evidence="8" id="KW-0333">Golgi apparatus</keyword>
<proteinExistence type="inferred from homology"/>
<keyword evidence="4 8" id="KW-0653">Protein transport</keyword>
<evidence type="ECO:0000313" key="9">
    <source>
        <dbReference type="EMBL" id="CCJ30399.1"/>
    </source>
</evidence>
<evidence type="ECO:0000256" key="8">
    <source>
        <dbReference type="RuleBase" id="RU363111"/>
    </source>
</evidence>
<dbReference type="PANTHER" id="PTHR23137">
    <property type="entry name" value="VESICLE TRANSPORT PROTEIN-RELATED"/>
    <property type="match status" value="1"/>
</dbReference>
<comment type="caution">
    <text evidence="9">The sequence shown here is derived from an EMBL/GenBank/DDBJ whole genome shotgun (WGS) entry which is preliminary data.</text>
</comment>
<dbReference type="AlphaFoldDB" id="L0PEB3"/>
<dbReference type="STRING" id="1209962.L0PEB3"/>
<comment type="subcellular location">
    <subcellularLocation>
        <location evidence="8">Golgi apparatus membrane</location>
        <topology evidence="8">Multi-pass membrane protein</topology>
    </subcellularLocation>
    <subcellularLocation>
        <location evidence="1">Membrane</location>
        <topology evidence="1">Multi-pass membrane protein</topology>
    </subcellularLocation>
</comment>
<evidence type="ECO:0000256" key="4">
    <source>
        <dbReference type="ARBA" id="ARBA00022927"/>
    </source>
</evidence>
<gene>
    <name evidence="9" type="ORF">PNEJI1_000599</name>
</gene>
<sequence length="204" mass="23722">MKRLLEQYQQGSNRSRPKTVADRLRSYRLFGRGYIPLPVGNEQDLESTAENTQEWMKLSYSDRVIIFVVFMLASILCFVFSIFLMTTLFKPRKVLLLWTIGNLFFLGSFSALQGPWTYIKHLFSMPRLPFTCIYLGSMFLTLFFIIKLKSTILSIFSGAIQLLALLWYLISYFPMGSQGLRWGSQFIISKMKSYFLKDNVNSFG</sequence>
<dbReference type="Proteomes" id="UP000010422">
    <property type="component" value="Unassembled WGS sequence"/>
</dbReference>
<name>L0PEB3_PNEJI</name>
<feature type="transmembrane region" description="Helical" evidence="8">
    <location>
        <begin position="128"/>
        <end position="146"/>
    </location>
</feature>
<dbReference type="VEuPathDB" id="FungiDB:PNEJI1_000599"/>
<dbReference type="Pfam" id="PF04178">
    <property type="entry name" value="Got1"/>
    <property type="match status" value="1"/>
</dbReference>
<comment type="similarity">
    <text evidence="7 8">Belongs to the SFT2 family.</text>
</comment>
<dbReference type="FunCoup" id="L0PEB3">
    <property type="interactions" value="158"/>
</dbReference>
<evidence type="ECO:0000256" key="6">
    <source>
        <dbReference type="ARBA" id="ARBA00023136"/>
    </source>
</evidence>
<evidence type="ECO:0000256" key="3">
    <source>
        <dbReference type="ARBA" id="ARBA00022692"/>
    </source>
</evidence>
<keyword evidence="3 8" id="KW-0812">Transmembrane</keyword>
<evidence type="ECO:0000256" key="7">
    <source>
        <dbReference type="ARBA" id="ARBA00025800"/>
    </source>
</evidence>
<evidence type="ECO:0000256" key="2">
    <source>
        <dbReference type="ARBA" id="ARBA00022448"/>
    </source>
</evidence>
<evidence type="ECO:0000256" key="1">
    <source>
        <dbReference type="ARBA" id="ARBA00004141"/>
    </source>
</evidence>
<keyword evidence="2 8" id="KW-0813">Transport</keyword>
<feature type="transmembrane region" description="Helical" evidence="8">
    <location>
        <begin position="152"/>
        <end position="173"/>
    </location>
</feature>
<dbReference type="InterPro" id="IPR011691">
    <property type="entry name" value="Vesicle_transpt_SFT2"/>
</dbReference>
<dbReference type="InParanoid" id="L0PEB3"/>
<evidence type="ECO:0000313" key="10">
    <source>
        <dbReference type="Proteomes" id="UP000010422"/>
    </source>
</evidence>